<evidence type="ECO:0000313" key="4">
    <source>
        <dbReference type="Proteomes" id="UP000432715"/>
    </source>
</evidence>
<dbReference type="InterPro" id="IPR009040">
    <property type="entry name" value="Ferritin-like_diiron"/>
</dbReference>
<evidence type="ECO:0000313" key="3">
    <source>
        <dbReference type="EMBL" id="KAB3534048.1"/>
    </source>
</evidence>
<dbReference type="EMBL" id="WBZC01000035">
    <property type="protein sequence ID" value="KAB3534048.1"/>
    <property type="molecule type" value="Genomic_DNA"/>
</dbReference>
<dbReference type="PANTHER" id="PTHR43865">
    <property type="entry name" value="RUBRERYTHRIN-RELATED"/>
    <property type="match status" value="1"/>
</dbReference>
<sequence length="131" mass="15184">MELKGTQTEKNLWNAFAGESQTRNKYKYYCAVAEKEGFSEVANLFIANADEEEKHAKEILSFLNGVKDTKSNLRDAIQGEVYESHTLYKEYERVALEEGFKEIAMFFKELSKAEEEHEKAFKEALKRVLNT</sequence>
<dbReference type="InterPro" id="IPR052364">
    <property type="entry name" value="Rubrerythrin"/>
</dbReference>
<organism evidence="3 4">
    <name type="scientific">Alkaliphilus pronyensis</name>
    <dbReference type="NCBI Taxonomy" id="1482732"/>
    <lineage>
        <taxon>Bacteria</taxon>
        <taxon>Bacillati</taxon>
        <taxon>Bacillota</taxon>
        <taxon>Clostridia</taxon>
        <taxon>Peptostreptococcales</taxon>
        <taxon>Natronincolaceae</taxon>
        <taxon>Alkaliphilus</taxon>
    </lineage>
</organism>
<comment type="cofactor">
    <cofactor evidence="1">
        <name>Fe(3+)</name>
        <dbReference type="ChEBI" id="CHEBI:29034"/>
    </cofactor>
</comment>
<gene>
    <name evidence="3" type="ORF">F8154_09925</name>
</gene>
<dbReference type="PANTHER" id="PTHR43865:SF1">
    <property type="entry name" value="RUBRERYTHRIN-RELATED"/>
    <property type="match status" value="1"/>
</dbReference>
<comment type="caution">
    <text evidence="3">The sequence shown here is derived from an EMBL/GenBank/DDBJ whole genome shotgun (WGS) entry which is preliminary data.</text>
</comment>
<dbReference type="AlphaFoldDB" id="A0A6I0F9S9"/>
<dbReference type="GO" id="GO:0016491">
    <property type="term" value="F:oxidoreductase activity"/>
    <property type="evidence" value="ECO:0007669"/>
    <property type="project" value="InterPro"/>
</dbReference>
<dbReference type="Pfam" id="PF02915">
    <property type="entry name" value="Rubrerythrin"/>
    <property type="match status" value="1"/>
</dbReference>
<dbReference type="GO" id="GO:0046872">
    <property type="term" value="F:metal ion binding"/>
    <property type="evidence" value="ECO:0007669"/>
    <property type="project" value="InterPro"/>
</dbReference>
<protein>
    <submittedName>
        <fullName evidence="3">Rubrerythrin</fullName>
    </submittedName>
</protein>
<evidence type="ECO:0000256" key="1">
    <source>
        <dbReference type="ARBA" id="ARBA00001965"/>
    </source>
</evidence>
<dbReference type="InterPro" id="IPR003251">
    <property type="entry name" value="Rr_diiron-bd_dom"/>
</dbReference>
<dbReference type="InterPro" id="IPR012347">
    <property type="entry name" value="Ferritin-like"/>
</dbReference>
<dbReference type="InterPro" id="IPR009078">
    <property type="entry name" value="Ferritin-like_SF"/>
</dbReference>
<dbReference type="CDD" id="cd01041">
    <property type="entry name" value="Rubrerythrin"/>
    <property type="match status" value="1"/>
</dbReference>
<dbReference type="SUPFAM" id="SSF47240">
    <property type="entry name" value="Ferritin-like"/>
    <property type="match status" value="1"/>
</dbReference>
<dbReference type="Proteomes" id="UP000432715">
    <property type="component" value="Unassembled WGS sequence"/>
</dbReference>
<proteinExistence type="predicted"/>
<dbReference type="RefSeq" id="WP_151861460.1">
    <property type="nucleotide sequence ID" value="NZ_WBZC01000035.1"/>
</dbReference>
<keyword evidence="4" id="KW-1185">Reference proteome</keyword>
<dbReference type="Gene3D" id="1.20.1260.10">
    <property type="match status" value="1"/>
</dbReference>
<evidence type="ECO:0000259" key="2">
    <source>
        <dbReference type="PROSITE" id="PS50905"/>
    </source>
</evidence>
<reference evidence="3 4" key="1">
    <citation type="submission" date="2019-10" db="EMBL/GenBank/DDBJ databases">
        <title>Alkaliphilus serpentinus sp. nov. and Alkaliphilus pronyensis sp. nov., two novel anaerobic alkaliphilic species isolated from the serpentinized-hosted hydrothermal field of the Prony Bay (New Caledonia).</title>
        <authorList>
            <person name="Postec A."/>
        </authorList>
    </citation>
    <scope>NUCLEOTIDE SEQUENCE [LARGE SCALE GENOMIC DNA]</scope>
    <source>
        <strain evidence="3 4">LacV</strain>
    </source>
</reference>
<dbReference type="OrthoDB" id="9799749at2"/>
<feature type="domain" description="Ferritin-like diiron" evidence="2">
    <location>
        <begin position="2"/>
        <end position="131"/>
    </location>
</feature>
<dbReference type="PROSITE" id="PS50905">
    <property type="entry name" value="FERRITIN_LIKE"/>
    <property type="match status" value="1"/>
</dbReference>
<name>A0A6I0F9S9_9FIRM</name>
<accession>A0A6I0F9S9</accession>